<reference evidence="1 2" key="1">
    <citation type="journal article" date="2021" name="Elife">
        <title>Chloroplast acquisition without the gene transfer in kleptoplastic sea slugs, Plakobranchus ocellatus.</title>
        <authorList>
            <person name="Maeda T."/>
            <person name="Takahashi S."/>
            <person name="Yoshida T."/>
            <person name="Shimamura S."/>
            <person name="Takaki Y."/>
            <person name="Nagai Y."/>
            <person name="Toyoda A."/>
            <person name="Suzuki Y."/>
            <person name="Arimoto A."/>
            <person name="Ishii H."/>
            <person name="Satoh N."/>
            <person name="Nishiyama T."/>
            <person name="Hasebe M."/>
            <person name="Maruyama T."/>
            <person name="Minagawa J."/>
            <person name="Obokata J."/>
            <person name="Shigenobu S."/>
        </authorList>
    </citation>
    <scope>NUCLEOTIDE SEQUENCE [LARGE SCALE GENOMIC DNA]</scope>
</reference>
<sequence length="117" mass="12758">MPRQGRCSEIAVERILARIDQGLGYRKCELPGSLLGPGRQQEVKPVIRSGRRVGNVSCRGLNRKLCTRPCAISGDWLSADSHTSGHLRWTMPDIPNVCRSGGIHCIISPDGLPLGFP</sequence>
<evidence type="ECO:0000313" key="2">
    <source>
        <dbReference type="Proteomes" id="UP000762676"/>
    </source>
</evidence>
<dbReference type="EMBL" id="BMAT01012556">
    <property type="protein sequence ID" value="GFR94527.1"/>
    <property type="molecule type" value="Genomic_DNA"/>
</dbReference>
<name>A0AAV4H8H7_9GAST</name>
<gene>
    <name evidence="1" type="ORF">ElyMa_006251600</name>
</gene>
<protein>
    <submittedName>
        <fullName evidence="1">Uncharacterized protein</fullName>
    </submittedName>
</protein>
<accession>A0AAV4H8H7</accession>
<evidence type="ECO:0000313" key="1">
    <source>
        <dbReference type="EMBL" id="GFR94527.1"/>
    </source>
</evidence>
<keyword evidence="2" id="KW-1185">Reference proteome</keyword>
<proteinExistence type="predicted"/>
<comment type="caution">
    <text evidence="1">The sequence shown here is derived from an EMBL/GenBank/DDBJ whole genome shotgun (WGS) entry which is preliminary data.</text>
</comment>
<organism evidence="1 2">
    <name type="scientific">Elysia marginata</name>
    <dbReference type="NCBI Taxonomy" id="1093978"/>
    <lineage>
        <taxon>Eukaryota</taxon>
        <taxon>Metazoa</taxon>
        <taxon>Spiralia</taxon>
        <taxon>Lophotrochozoa</taxon>
        <taxon>Mollusca</taxon>
        <taxon>Gastropoda</taxon>
        <taxon>Heterobranchia</taxon>
        <taxon>Euthyneura</taxon>
        <taxon>Panpulmonata</taxon>
        <taxon>Sacoglossa</taxon>
        <taxon>Placobranchoidea</taxon>
        <taxon>Plakobranchidae</taxon>
        <taxon>Elysia</taxon>
    </lineage>
</organism>
<dbReference type="AlphaFoldDB" id="A0AAV4H8H7"/>
<dbReference type="Proteomes" id="UP000762676">
    <property type="component" value="Unassembled WGS sequence"/>
</dbReference>